<evidence type="ECO:0000313" key="2">
    <source>
        <dbReference type="Proteomes" id="UP000886501"/>
    </source>
</evidence>
<proteinExistence type="predicted"/>
<reference evidence="1" key="2">
    <citation type="journal article" date="2020" name="Nat. Commun.">
        <title>Large-scale genome sequencing of mycorrhizal fungi provides insights into the early evolution of symbiotic traits.</title>
        <authorList>
            <person name="Miyauchi S."/>
            <person name="Kiss E."/>
            <person name="Kuo A."/>
            <person name="Drula E."/>
            <person name="Kohler A."/>
            <person name="Sanchez-Garcia M."/>
            <person name="Morin E."/>
            <person name="Andreopoulos B."/>
            <person name="Barry K.W."/>
            <person name="Bonito G."/>
            <person name="Buee M."/>
            <person name="Carver A."/>
            <person name="Chen C."/>
            <person name="Cichocki N."/>
            <person name="Clum A."/>
            <person name="Culley D."/>
            <person name="Crous P.W."/>
            <person name="Fauchery L."/>
            <person name="Girlanda M."/>
            <person name="Hayes R.D."/>
            <person name="Keri Z."/>
            <person name="LaButti K."/>
            <person name="Lipzen A."/>
            <person name="Lombard V."/>
            <person name="Magnuson J."/>
            <person name="Maillard F."/>
            <person name="Murat C."/>
            <person name="Nolan M."/>
            <person name="Ohm R.A."/>
            <person name="Pangilinan J."/>
            <person name="Pereira M.F."/>
            <person name="Perotto S."/>
            <person name="Peter M."/>
            <person name="Pfister S."/>
            <person name="Riley R."/>
            <person name="Sitrit Y."/>
            <person name="Stielow J.B."/>
            <person name="Szollosi G."/>
            <person name="Zifcakova L."/>
            <person name="Stursova M."/>
            <person name="Spatafora J.W."/>
            <person name="Tedersoo L."/>
            <person name="Vaario L.M."/>
            <person name="Yamada A."/>
            <person name="Yan M."/>
            <person name="Wang P."/>
            <person name="Xu J."/>
            <person name="Bruns T."/>
            <person name="Baldrian P."/>
            <person name="Vilgalys R."/>
            <person name="Dunand C."/>
            <person name="Henrissat B."/>
            <person name="Grigoriev I.V."/>
            <person name="Hibbett D."/>
            <person name="Nagy L.G."/>
            <person name="Martin F.M."/>
        </authorList>
    </citation>
    <scope>NUCLEOTIDE SEQUENCE</scope>
    <source>
        <strain evidence="1">P2</strain>
    </source>
</reference>
<comment type="caution">
    <text evidence="1">The sequence shown here is derived from an EMBL/GenBank/DDBJ whole genome shotgun (WGS) entry which is preliminary data.</text>
</comment>
<dbReference type="EMBL" id="MU118037">
    <property type="protein sequence ID" value="KAF9647290.1"/>
    <property type="molecule type" value="Genomic_DNA"/>
</dbReference>
<keyword evidence="2" id="KW-1185">Reference proteome</keyword>
<organism evidence="1 2">
    <name type="scientific">Thelephora ganbajun</name>
    <name type="common">Ganba fungus</name>
    <dbReference type="NCBI Taxonomy" id="370292"/>
    <lineage>
        <taxon>Eukaryota</taxon>
        <taxon>Fungi</taxon>
        <taxon>Dikarya</taxon>
        <taxon>Basidiomycota</taxon>
        <taxon>Agaricomycotina</taxon>
        <taxon>Agaricomycetes</taxon>
        <taxon>Thelephorales</taxon>
        <taxon>Thelephoraceae</taxon>
        <taxon>Thelephora</taxon>
    </lineage>
</organism>
<dbReference type="Proteomes" id="UP000886501">
    <property type="component" value="Unassembled WGS sequence"/>
</dbReference>
<evidence type="ECO:0000313" key="1">
    <source>
        <dbReference type="EMBL" id="KAF9647290.1"/>
    </source>
</evidence>
<sequence length="430" mass="46113">MPPPHHMSPSPSPVAMEPPVYAPESASVPPPPIVAEEATVETSTTSETSSETIPPRSAVRAKDYVYPSSKLRERDGRQPQRSRTPTPLSPGSTRMSDYGILSSPQVDARRMKAPVQVQHFEIERGTTPLREKTNRSWGLRKKKEAVPSLPVRIDASPAPVLPPPVTEDTIAAPRPRRPGKSPLSRISPSSSSSSSTSTVKGFSSSTSSTDRTRLDHRKDSSPGDDSRTPFGRLFKKRMKEYANEKGSTSGNSVDITVESPSESDRSLGRSNIPPEKPPQPALLTPDYRFVPLPPGPPATTGGRDQDRESSTTAPKSTGENQNQNLPPLAEFTNLISPGHGNVTGVDLPPGFVPNPPLPGQVQESNNGGQPPKRSASTRSKRKDRGPTYDAAPLTPGVQYPTPLGADIPRSKSRASRSSRQGQLPGAIDTP</sequence>
<protein>
    <submittedName>
        <fullName evidence="1">Uncharacterized protein</fullName>
    </submittedName>
</protein>
<accession>A0ACB6ZC72</accession>
<reference evidence="1" key="1">
    <citation type="submission" date="2019-10" db="EMBL/GenBank/DDBJ databases">
        <authorList>
            <consortium name="DOE Joint Genome Institute"/>
            <person name="Kuo A."/>
            <person name="Miyauchi S."/>
            <person name="Kiss E."/>
            <person name="Drula E."/>
            <person name="Kohler A."/>
            <person name="Sanchez-Garcia M."/>
            <person name="Andreopoulos B."/>
            <person name="Barry K.W."/>
            <person name="Bonito G."/>
            <person name="Buee M."/>
            <person name="Carver A."/>
            <person name="Chen C."/>
            <person name="Cichocki N."/>
            <person name="Clum A."/>
            <person name="Culley D."/>
            <person name="Crous P.W."/>
            <person name="Fauchery L."/>
            <person name="Girlanda M."/>
            <person name="Hayes R."/>
            <person name="Keri Z."/>
            <person name="Labutti K."/>
            <person name="Lipzen A."/>
            <person name="Lombard V."/>
            <person name="Magnuson J."/>
            <person name="Maillard F."/>
            <person name="Morin E."/>
            <person name="Murat C."/>
            <person name="Nolan M."/>
            <person name="Ohm R."/>
            <person name="Pangilinan J."/>
            <person name="Pereira M."/>
            <person name="Perotto S."/>
            <person name="Peter M."/>
            <person name="Riley R."/>
            <person name="Sitrit Y."/>
            <person name="Stielow B."/>
            <person name="Szollosi G."/>
            <person name="Zifcakova L."/>
            <person name="Stursova M."/>
            <person name="Spatafora J.W."/>
            <person name="Tedersoo L."/>
            <person name="Vaario L.-M."/>
            <person name="Yamada A."/>
            <person name="Yan M."/>
            <person name="Wang P."/>
            <person name="Xu J."/>
            <person name="Bruns T."/>
            <person name="Baldrian P."/>
            <person name="Vilgalys R."/>
            <person name="Henrissat B."/>
            <person name="Grigoriev I.V."/>
            <person name="Hibbett D."/>
            <person name="Nagy L.G."/>
            <person name="Martin F.M."/>
        </authorList>
    </citation>
    <scope>NUCLEOTIDE SEQUENCE</scope>
    <source>
        <strain evidence="1">P2</strain>
    </source>
</reference>
<name>A0ACB6ZC72_THEGA</name>
<gene>
    <name evidence="1" type="ORF">BDM02DRAFT_2717807</name>
</gene>